<dbReference type="Pfam" id="PF13833">
    <property type="entry name" value="EF-hand_8"/>
    <property type="match status" value="1"/>
</dbReference>
<keyword evidence="3" id="KW-0106">Calcium</keyword>
<dbReference type="InterPro" id="IPR011992">
    <property type="entry name" value="EF-hand-dom_pair"/>
</dbReference>
<feature type="domain" description="EF-hand" evidence="5">
    <location>
        <begin position="85"/>
        <end position="120"/>
    </location>
</feature>
<keyword evidence="1" id="KW-0479">Metal-binding</keyword>
<dbReference type="PROSITE" id="PS00018">
    <property type="entry name" value="EF_HAND_1"/>
    <property type="match status" value="1"/>
</dbReference>
<dbReference type="FunFam" id="1.10.238.10:FF:000003">
    <property type="entry name" value="Calmodulin A"/>
    <property type="match status" value="1"/>
</dbReference>
<sequence>RDNGYKHQKTYAPTSHCKKVGPKPEMTEEQIMGAFDHFDTDGYIDVKKLKVAMRVVGAESRKEKIKNIIAETDEENTGKYDFKKNSKEEILQAFCLIDVDGAGKISFRNLKRIAKELGEKLTGEELQERIDEADRDGDGEVNEQEFLCIMKKRSLN</sequence>
<protein>
    <submittedName>
        <fullName evidence="6">Centrin, EF-hand protein, 2</fullName>
    </submittedName>
</protein>
<organism evidence="6 7">
    <name type="scientific">Erpetoichthys calabaricus</name>
    <name type="common">Rope fish</name>
    <name type="synonym">Calamoichthys calabaricus</name>
    <dbReference type="NCBI Taxonomy" id="27687"/>
    <lineage>
        <taxon>Eukaryota</taxon>
        <taxon>Metazoa</taxon>
        <taxon>Chordata</taxon>
        <taxon>Craniata</taxon>
        <taxon>Vertebrata</taxon>
        <taxon>Euteleostomi</taxon>
        <taxon>Actinopterygii</taxon>
        <taxon>Polypteriformes</taxon>
        <taxon>Polypteridae</taxon>
        <taxon>Erpetoichthys</taxon>
    </lineage>
</organism>
<feature type="region of interest" description="Disordered" evidence="4">
    <location>
        <begin position="1"/>
        <end position="23"/>
    </location>
</feature>
<evidence type="ECO:0000256" key="4">
    <source>
        <dbReference type="SAM" id="MobiDB-lite"/>
    </source>
</evidence>
<dbReference type="Ensembl" id="ENSECRT00000034196.1">
    <property type="protein sequence ID" value="ENSECRP00000033468.1"/>
    <property type="gene ID" value="ENSECRG00000022651.1"/>
</dbReference>
<reference evidence="6" key="2">
    <citation type="submission" date="2025-08" db="UniProtKB">
        <authorList>
            <consortium name="Ensembl"/>
        </authorList>
    </citation>
    <scope>IDENTIFICATION</scope>
</reference>
<dbReference type="SMART" id="SM00054">
    <property type="entry name" value="EFh"/>
    <property type="match status" value="3"/>
</dbReference>
<accession>A0A8C4TLE3</accession>
<dbReference type="GO" id="GO:0005509">
    <property type="term" value="F:calcium ion binding"/>
    <property type="evidence" value="ECO:0007669"/>
    <property type="project" value="InterPro"/>
</dbReference>
<dbReference type="PANTHER" id="PTHR23050">
    <property type="entry name" value="CALCIUM BINDING PROTEIN"/>
    <property type="match status" value="1"/>
</dbReference>
<dbReference type="Proteomes" id="UP000694620">
    <property type="component" value="Chromosome 18"/>
</dbReference>
<dbReference type="GeneTree" id="ENSGT00940000157209"/>
<feature type="domain" description="EF-hand" evidence="5">
    <location>
        <begin position="26"/>
        <end position="59"/>
    </location>
</feature>
<keyword evidence="2" id="KW-0677">Repeat</keyword>
<dbReference type="SUPFAM" id="SSF47473">
    <property type="entry name" value="EF-hand"/>
    <property type="match status" value="1"/>
</dbReference>
<dbReference type="Pfam" id="PF13499">
    <property type="entry name" value="EF-hand_7"/>
    <property type="match status" value="1"/>
</dbReference>
<reference evidence="6" key="1">
    <citation type="submission" date="2021-06" db="EMBL/GenBank/DDBJ databases">
        <authorList>
            <consortium name="Wellcome Sanger Institute Data Sharing"/>
        </authorList>
    </citation>
    <scope>NUCLEOTIDE SEQUENCE [LARGE SCALE GENOMIC DNA]</scope>
</reference>
<dbReference type="CDD" id="cd00051">
    <property type="entry name" value="EFh"/>
    <property type="match status" value="1"/>
</dbReference>
<dbReference type="InterPro" id="IPR018247">
    <property type="entry name" value="EF_Hand_1_Ca_BS"/>
</dbReference>
<dbReference type="Gene3D" id="1.10.238.10">
    <property type="entry name" value="EF-hand"/>
    <property type="match status" value="2"/>
</dbReference>
<proteinExistence type="predicted"/>
<evidence type="ECO:0000313" key="6">
    <source>
        <dbReference type="Ensembl" id="ENSECRP00000033468.1"/>
    </source>
</evidence>
<name>A0A8C4TLE3_ERPCA</name>
<evidence type="ECO:0000256" key="3">
    <source>
        <dbReference type="ARBA" id="ARBA00022837"/>
    </source>
</evidence>
<dbReference type="AlphaFoldDB" id="A0A8C4TLE3"/>
<evidence type="ECO:0000313" key="7">
    <source>
        <dbReference type="Proteomes" id="UP000694620"/>
    </source>
</evidence>
<dbReference type="PROSITE" id="PS50222">
    <property type="entry name" value="EF_HAND_2"/>
    <property type="match status" value="3"/>
</dbReference>
<evidence type="ECO:0000256" key="2">
    <source>
        <dbReference type="ARBA" id="ARBA00022737"/>
    </source>
</evidence>
<dbReference type="InterPro" id="IPR002048">
    <property type="entry name" value="EF_hand_dom"/>
</dbReference>
<feature type="domain" description="EF-hand" evidence="5">
    <location>
        <begin position="121"/>
        <end position="156"/>
    </location>
</feature>
<keyword evidence="7" id="KW-1185">Reference proteome</keyword>
<dbReference type="InterPro" id="IPR050145">
    <property type="entry name" value="Centrin_CML-like"/>
</dbReference>
<evidence type="ECO:0000256" key="1">
    <source>
        <dbReference type="ARBA" id="ARBA00022723"/>
    </source>
</evidence>
<evidence type="ECO:0000259" key="5">
    <source>
        <dbReference type="PROSITE" id="PS50222"/>
    </source>
</evidence>
<reference evidence="6" key="3">
    <citation type="submission" date="2025-09" db="UniProtKB">
        <authorList>
            <consortium name="Ensembl"/>
        </authorList>
    </citation>
    <scope>IDENTIFICATION</scope>
</reference>